<dbReference type="InterPro" id="IPR001054">
    <property type="entry name" value="A/G_cyclase"/>
</dbReference>
<keyword evidence="4" id="KW-0547">Nucleotide-binding</keyword>
<dbReference type="WBParaSite" id="ACRNAN_Path_226.g841.t1">
    <property type="protein sequence ID" value="ACRNAN_Path_226.g841.t1"/>
    <property type="gene ID" value="ACRNAN_Path_226.g841"/>
</dbReference>
<keyword evidence="8" id="KW-0456">Lyase</keyword>
<keyword evidence="7" id="KW-0325">Glycoprotein</keyword>
<dbReference type="GO" id="GO:0001653">
    <property type="term" value="F:peptide receptor activity"/>
    <property type="evidence" value="ECO:0007669"/>
    <property type="project" value="TreeGrafter"/>
</dbReference>
<name>A0A914C3U4_9BILA</name>
<dbReference type="InterPro" id="IPR011009">
    <property type="entry name" value="Kinase-like_dom_sf"/>
</dbReference>
<protein>
    <submittedName>
        <fullName evidence="13">Guanylate cyclase domain-containing protein</fullName>
    </submittedName>
</protein>
<dbReference type="GO" id="GO:0004383">
    <property type="term" value="F:guanylate cyclase activity"/>
    <property type="evidence" value="ECO:0007669"/>
    <property type="project" value="UniProtKB-EC"/>
</dbReference>
<dbReference type="Pfam" id="PF00211">
    <property type="entry name" value="Guanylate_cyc"/>
    <property type="match status" value="1"/>
</dbReference>
<dbReference type="GO" id="GO:0000166">
    <property type="term" value="F:nucleotide binding"/>
    <property type="evidence" value="ECO:0007669"/>
    <property type="project" value="UniProtKB-KW"/>
</dbReference>
<dbReference type="SUPFAM" id="SSF53822">
    <property type="entry name" value="Periplasmic binding protein-like I"/>
    <property type="match status" value="1"/>
</dbReference>
<comment type="catalytic activity">
    <reaction evidence="1">
        <text>GTP = 3',5'-cyclic GMP + diphosphate</text>
        <dbReference type="Rhea" id="RHEA:13665"/>
        <dbReference type="ChEBI" id="CHEBI:33019"/>
        <dbReference type="ChEBI" id="CHEBI:37565"/>
        <dbReference type="ChEBI" id="CHEBI:57746"/>
        <dbReference type="EC" id="4.6.1.2"/>
    </reaction>
</comment>
<dbReference type="PANTHER" id="PTHR11920">
    <property type="entry name" value="GUANYLYL CYCLASE"/>
    <property type="match status" value="1"/>
</dbReference>
<evidence type="ECO:0000256" key="7">
    <source>
        <dbReference type="ARBA" id="ARBA00023180"/>
    </source>
</evidence>
<dbReference type="InterPro" id="IPR001245">
    <property type="entry name" value="Ser-Thr/Tyr_kinase_cat_dom"/>
</dbReference>
<dbReference type="Gene3D" id="1.10.510.10">
    <property type="entry name" value="Transferase(Phosphotransferase) domain 1"/>
    <property type="match status" value="1"/>
</dbReference>
<evidence type="ECO:0000313" key="13">
    <source>
        <dbReference type="WBParaSite" id="ACRNAN_Path_226.g841.t1"/>
    </source>
</evidence>
<evidence type="ECO:0000256" key="10">
    <source>
        <dbReference type="SAM" id="Phobius"/>
    </source>
</evidence>
<keyword evidence="6 10" id="KW-0472">Membrane</keyword>
<proteinExistence type="predicted"/>
<feature type="domain" description="Guanylate cyclase" evidence="11">
    <location>
        <begin position="440"/>
        <end position="525"/>
    </location>
</feature>
<dbReference type="InterPro" id="IPR028082">
    <property type="entry name" value="Peripla_BP_I"/>
</dbReference>
<organism evidence="12 13">
    <name type="scientific">Acrobeloides nanus</name>
    <dbReference type="NCBI Taxonomy" id="290746"/>
    <lineage>
        <taxon>Eukaryota</taxon>
        <taxon>Metazoa</taxon>
        <taxon>Ecdysozoa</taxon>
        <taxon>Nematoda</taxon>
        <taxon>Chromadorea</taxon>
        <taxon>Rhabditida</taxon>
        <taxon>Tylenchina</taxon>
        <taxon>Cephalobomorpha</taxon>
        <taxon>Cephaloboidea</taxon>
        <taxon>Cephalobidae</taxon>
        <taxon>Acrobeloides</taxon>
    </lineage>
</organism>
<dbReference type="GO" id="GO:0004672">
    <property type="term" value="F:protein kinase activity"/>
    <property type="evidence" value="ECO:0007669"/>
    <property type="project" value="InterPro"/>
</dbReference>
<dbReference type="GO" id="GO:0035556">
    <property type="term" value="P:intracellular signal transduction"/>
    <property type="evidence" value="ECO:0007669"/>
    <property type="project" value="InterPro"/>
</dbReference>
<dbReference type="SUPFAM" id="SSF55073">
    <property type="entry name" value="Nucleotide cyclase"/>
    <property type="match status" value="1"/>
</dbReference>
<keyword evidence="12" id="KW-1185">Reference proteome</keyword>
<evidence type="ECO:0000256" key="8">
    <source>
        <dbReference type="ARBA" id="ARBA00023239"/>
    </source>
</evidence>
<evidence type="ECO:0000256" key="5">
    <source>
        <dbReference type="ARBA" id="ARBA00022989"/>
    </source>
</evidence>
<evidence type="ECO:0000256" key="6">
    <source>
        <dbReference type="ARBA" id="ARBA00023136"/>
    </source>
</evidence>
<dbReference type="InterPro" id="IPR050401">
    <property type="entry name" value="Cyclic_nucleotide_synthase"/>
</dbReference>
<dbReference type="GO" id="GO:0004016">
    <property type="term" value="F:adenylate cyclase activity"/>
    <property type="evidence" value="ECO:0007669"/>
    <property type="project" value="TreeGrafter"/>
</dbReference>
<dbReference type="Gene3D" id="3.30.70.1230">
    <property type="entry name" value="Nucleotide cyclase"/>
    <property type="match status" value="1"/>
</dbReference>
<evidence type="ECO:0000256" key="4">
    <source>
        <dbReference type="ARBA" id="ARBA00022741"/>
    </source>
</evidence>
<dbReference type="Pfam" id="PF07714">
    <property type="entry name" value="PK_Tyr_Ser-Thr"/>
    <property type="match status" value="1"/>
</dbReference>
<dbReference type="GO" id="GO:0007168">
    <property type="term" value="P:receptor guanylyl cyclase signaling pathway"/>
    <property type="evidence" value="ECO:0007669"/>
    <property type="project" value="TreeGrafter"/>
</dbReference>
<dbReference type="AlphaFoldDB" id="A0A914C3U4"/>
<accession>A0A914C3U4</accession>
<dbReference type="Proteomes" id="UP000887540">
    <property type="component" value="Unplaced"/>
</dbReference>
<dbReference type="CDD" id="cd07302">
    <property type="entry name" value="CHD"/>
    <property type="match status" value="1"/>
</dbReference>
<dbReference type="InterPro" id="IPR029787">
    <property type="entry name" value="Nucleotide_cyclase"/>
</dbReference>
<dbReference type="SMART" id="SM00044">
    <property type="entry name" value="CYCc"/>
    <property type="match status" value="1"/>
</dbReference>
<evidence type="ECO:0000256" key="3">
    <source>
        <dbReference type="ARBA" id="ARBA00022692"/>
    </source>
</evidence>
<evidence type="ECO:0000256" key="2">
    <source>
        <dbReference type="ARBA" id="ARBA00004167"/>
    </source>
</evidence>
<feature type="region of interest" description="Disordered" evidence="9">
    <location>
        <begin position="252"/>
        <end position="279"/>
    </location>
</feature>
<dbReference type="Gene3D" id="6.10.250.780">
    <property type="match status" value="1"/>
</dbReference>
<keyword evidence="3 10" id="KW-0812">Transmembrane</keyword>
<feature type="transmembrane region" description="Helical" evidence="10">
    <location>
        <begin position="96"/>
        <end position="118"/>
    </location>
</feature>
<dbReference type="PANTHER" id="PTHR11920:SF493">
    <property type="entry name" value="RECEPTOR-TYPE GUANYLATE CYCLASE GCY-22"/>
    <property type="match status" value="1"/>
</dbReference>
<dbReference type="GO" id="GO:0005886">
    <property type="term" value="C:plasma membrane"/>
    <property type="evidence" value="ECO:0007669"/>
    <property type="project" value="TreeGrafter"/>
</dbReference>
<keyword evidence="5 10" id="KW-1133">Transmembrane helix</keyword>
<evidence type="ECO:0000256" key="1">
    <source>
        <dbReference type="ARBA" id="ARBA00001436"/>
    </source>
</evidence>
<comment type="subcellular location">
    <subcellularLocation>
        <location evidence="2">Membrane</location>
        <topology evidence="2">Single-pass membrane protein</topology>
    </subcellularLocation>
</comment>
<evidence type="ECO:0000256" key="9">
    <source>
        <dbReference type="SAM" id="MobiDB-lite"/>
    </source>
</evidence>
<reference evidence="13" key="1">
    <citation type="submission" date="2022-11" db="UniProtKB">
        <authorList>
            <consortium name="WormBaseParasite"/>
        </authorList>
    </citation>
    <scope>IDENTIFICATION</scope>
</reference>
<dbReference type="SUPFAM" id="SSF56112">
    <property type="entry name" value="Protein kinase-like (PK-like)"/>
    <property type="match status" value="2"/>
</dbReference>
<evidence type="ECO:0000313" key="12">
    <source>
        <dbReference type="Proteomes" id="UP000887540"/>
    </source>
</evidence>
<dbReference type="PROSITE" id="PS50125">
    <property type="entry name" value="GUANYLATE_CYCLASE_2"/>
    <property type="match status" value="1"/>
</dbReference>
<sequence>MQGEYNGYSGKIVIDENGTRQPIFYIYGLNAKHEQTPYIIISMEGNSTVWQPQYTPQNAATTIWAFFDGQRPLSRPICDFDGSACPEPFFSANLHYFIIGIIALSFLIICIILTGYYIHRLRKREEDKLDSRWQIPFVTLVKPKEKSQTKSLRSLQSGISSTSTKQTMDNLKDTDRFVYYYLNGDLVVAKKHTVRPIIFKQDYLEFRFMRQVDHENLNRFLGLSVDGPMFLSVWKFCSRGSLKKQPSRARGSCRRWGVDRGPSRRSTGSMRAIDNASRSTESMAQCCPLAWDISKPQPPARIVSKTAPWFLALLWCAPEIIRSNDTIGTKKGDIYSFAIVCSEIISKKPCWNIQDGFISEQEVIYRVRKGGPNPIRPTIEIDPSLDLNGNLIHLIRDCWAENEDERPKIETVKSLLKAMQGGKASNLMDHVFNMLEQYASNLEEEVAERTKELAEEKKKSDILLYRMLPRLVVNLLNDLYTAFDTIIDEYGIYKVETIGDGYLCVSGLPIRNGVNHARDIAEMAFGFLRAWKRSDGNILAIDCRRT</sequence>
<evidence type="ECO:0000259" key="11">
    <source>
        <dbReference type="PROSITE" id="PS50125"/>
    </source>
</evidence>